<keyword evidence="1" id="KW-1133">Transmembrane helix</keyword>
<feature type="transmembrane region" description="Helical" evidence="1">
    <location>
        <begin position="43"/>
        <end position="63"/>
    </location>
</feature>
<evidence type="ECO:0000313" key="2">
    <source>
        <dbReference type="EMBL" id="QEE51435.1"/>
    </source>
</evidence>
<dbReference type="AlphaFoldDB" id="A0A5B9FWW1"/>
<dbReference type="EMBL" id="CP042831">
    <property type="protein sequence ID" value="QEE51435.1"/>
    <property type="molecule type" value="Genomic_DNA"/>
</dbReference>
<dbReference type="RefSeq" id="WP_147584919.1">
    <property type="nucleotide sequence ID" value="NZ_CP042831.1"/>
</dbReference>
<proteinExistence type="predicted"/>
<protein>
    <submittedName>
        <fullName evidence="2">Phosphoribosylaminoimidazolesuccinocarboxamide synthase</fullName>
    </submittedName>
</protein>
<keyword evidence="3" id="KW-1185">Reference proteome</keyword>
<feature type="transmembrane region" description="Helical" evidence="1">
    <location>
        <begin position="69"/>
        <end position="87"/>
    </location>
</feature>
<accession>A0A5B9FWW1</accession>
<reference evidence="2 3" key="1">
    <citation type="submission" date="2019-08" db="EMBL/GenBank/DDBJ databases">
        <title>Flavobacterium alkalisoli sp. nov., isolated from rhizosphere soil of Suaeda salsa.</title>
        <authorList>
            <person name="Sun J.-Q."/>
            <person name="Xu L."/>
        </authorList>
    </citation>
    <scope>NUCLEOTIDE SEQUENCE [LARGE SCALE GENOMIC DNA]</scope>
    <source>
        <strain evidence="2 3">XS-5</strain>
    </source>
</reference>
<keyword evidence="1" id="KW-0472">Membrane</keyword>
<evidence type="ECO:0000313" key="3">
    <source>
        <dbReference type="Proteomes" id="UP000321222"/>
    </source>
</evidence>
<dbReference type="OrthoDB" id="663679at2"/>
<keyword evidence="1" id="KW-0812">Transmembrane</keyword>
<dbReference type="KEGG" id="fak:FUA48_18230"/>
<gene>
    <name evidence="2" type="ORF">FUA48_18230</name>
</gene>
<dbReference type="Proteomes" id="UP000321222">
    <property type="component" value="Chromosome"/>
</dbReference>
<evidence type="ECO:0000256" key="1">
    <source>
        <dbReference type="SAM" id="Phobius"/>
    </source>
</evidence>
<name>A0A5B9FWW1_9FLAO</name>
<sequence>MEKKFKTKTGYCHILPDKIVLTRNGIIGELSNAVVGNSIVRPLIMYGLFLAYMAYKVVTLYNIGEQVRAMFHLVVAALLLFLIFKSISNSATPVIYRNTIKSVIFKKATLLTRAYFIVVFENDKGKTKKRLIMLPGSMTGGDEATGEALIIMNEEGLLTTNN</sequence>
<organism evidence="2 3">
    <name type="scientific">Flavobacterium alkalisoli</name>
    <dbReference type="NCBI Taxonomy" id="2602769"/>
    <lineage>
        <taxon>Bacteria</taxon>
        <taxon>Pseudomonadati</taxon>
        <taxon>Bacteroidota</taxon>
        <taxon>Flavobacteriia</taxon>
        <taxon>Flavobacteriales</taxon>
        <taxon>Flavobacteriaceae</taxon>
        <taxon>Flavobacterium</taxon>
    </lineage>
</organism>